<reference evidence="2 3" key="1">
    <citation type="submission" date="2019-02" db="EMBL/GenBank/DDBJ databases">
        <title>Deep-cultivation of Planctomycetes and their phenomic and genomic characterization uncovers novel biology.</title>
        <authorList>
            <person name="Wiegand S."/>
            <person name="Jogler M."/>
            <person name="Boedeker C."/>
            <person name="Pinto D."/>
            <person name="Vollmers J."/>
            <person name="Rivas-Marin E."/>
            <person name="Kohn T."/>
            <person name="Peeters S.H."/>
            <person name="Heuer A."/>
            <person name="Rast P."/>
            <person name="Oberbeckmann S."/>
            <person name="Bunk B."/>
            <person name="Jeske O."/>
            <person name="Meyerdierks A."/>
            <person name="Storesund J.E."/>
            <person name="Kallscheuer N."/>
            <person name="Luecker S."/>
            <person name="Lage O.M."/>
            <person name="Pohl T."/>
            <person name="Merkel B.J."/>
            <person name="Hornburger P."/>
            <person name="Mueller R.-W."/>
            <person name="Bruemmer F."/>
            <person name="Labrenz M."/>
            <person name="Spormann A.M."/>
            <person name="Op Den Camp H."/>
            <person name="Overmann J."/>
            <person name="Amann R."/>
            <person name="Jetten M.S.M."/>
            <person name="Mascher T."/>
            <person name="Medema M.H."/>
            <person name="Devos D.P."/>
            <person name="Kaster A.-K."/>
            <person name="Ovreas L."/>
            <person name="Rohde M."/>
            <person name="Galperin M.Y."/>
            <person name="Jogler C."/>
        </authorList>
    </citation>
    <scope>NUCLEOTIDE SEQUENCE [LARGE SCALE GENOMIC DNA]</scope>
    <source>
        <strain evidence="2 3">Poly59</strain>
    </source>
</reference>
<sequence length="2120" mass="232744">MAHVTRSVVAGLLFTFLGGTWLDTVVQAESIGWIERFALADDRQAAIDTLVPGTDDYFFYHCLHYQTTGQLEKAEAVLAEWAAKTPGPAIAAINAMVDRQRLLTYEQSPQRTIDHLVKRLGVKFDSAPPITRNQRRYASELNPSVLAAKGLIQQAIAEGGEFKPAALAFLADRFLRGETAGYTIPLSVLLGQIKTPSIPKLGELVSQELTSRRLADQRFGDLAAHKLLTLEELRALALKVPGVADDEAMVSAVLVRLRPSADVDLSFQPEARIEYLTRVETYVRDLPASYNSLKASAAFRLLEANLTRGKFDRELFLRYLKLPRNSPLVASKWNDANPHPADVRSDYMGMALLPPIGKEDDVLRAHLEHFLVDAESTSAFDAYLKPAYLRQVFAETKLLYGAADEARWYKMLASSRRQSLRDAVELRLSPTNPMFFDADAPTSLSVDLKNVDELIVRIYEINVPAYCRSHDGPLDTDIDLDGLVATHEIKQAFNQPAVRRHRQIIELPQITGRGVWVVDLIGNGVRGRAMIRRGSLDHVVTTVADGMAFTVIDENRKPVSGATVWMGSQTFKADADADVDAEGTILVPLASADTTRKVIISDGVLAESVTLLHPAETYELDAAMHLDRSILQSGGRTELLIRPRLSMTGVLVAPSMIDKAHVLIESTDLDGITSTQEVEKIELTQTGELVVPYSVPSRLASIVATLSGIVNPVTDAQAVAVSTSQTWNIAGIRKTRNIHDAFLTRDDNDYVIEVRGRNGEIVPGAVVGISINTIYRDQPVRQTLQAGPDGRVRLGELDGADQIEFSVSGGISHTHRLDDVQRFWPSEVFAAAGNPIELSWPEFSDILGQPSSRFRLVAADDRTVRTDETDHLSIRDGLLTITNLPPGDFSLIDRRTNELTAISIVGGPVIAGVAVGQTRHRSTNITKPISIANVQRDADGIKIKLSGETALARVHLYAKRYFDQASSGSMLHLPLPDLTGRSVSRIGAGYVGDLRLGDEYQYVLRRRYAAKFPGVMLPQPGLILNPWETDETQSQSQSAAEGEVSPPSAPARASRGLDKAKRQARQAAQAVASDFDFLADPGIVVANLRPDADGLVTIPADVIDGMPILRIVVCDPVTVIQTTVTGQLVDAETRDLRLAKTLDLGTDYSMEQSVLVASPDSPIDLQSLGSAQVQTIGSVASLLNLYKTLVSDSRLEDFDVLGHWSDLDEAAKLDAYSRLASHELHVFLWVHDRTFFDDVIAPYLTNKKEKQFVDHWLLGNDLSGFTNMWQYNRLNAAERAMLAMRVPDIREVVQRELRERVAIQDVDVAAVRFGIETALQQKLMESRSDMEVSDSMLGVEMDMAMGEPFGGSVNGGMGGGGAADPFGPNEFAFGGGQIQLRANAAKSLGRNVPGLPDANQWAALSRRRLGRSSTVFFRELDSTRQWAESHWDRVRTVSGPASESLIDANGFWSDLASGSAEKISVSADLLRPSDSRHAALMGLAFCGLPITAGEIDLPSAPDTWFKPAHGVAVVTKRLQRLSANGQPNSIMIGGRFTRVDDSDAAEVTEFVAGVVYRGQAVLSNPTPQQQSFNVLWQIPAGSIPVTGTKTLDSRVVTLKPFAVDAISYEFYFPVAGKFAHYPATAADGETLVAKTELKTFDVLDEATSGDTNNWNAIARDGSADKIATFLRDANVRKIDWSLVTHRMSDPLVYRAITDSLVANRLMVDELWAFSLKHNDEAGIQTFLSMQDGLSRDVGPVLDSSLLSVDPIERRRHEILEYSPLVRARIHRLGESDEILDPTFLAQYREFLNTVAYAREISPEQRLTLAYYLLIQNRIAESIAEFDKVDRTTVATKLQYDYMDAYLAMHRGEHARAEKIAVANAGHLIPRWAARFRELQSQLDQVHGWDTANEVVSKDAFDAGDKVIAEGSGDLAMIDRQTRQAVASDEMPELIVRVDGGSVRIDHRRTRSATLNLYGVDLELLFSKAPFVRDDLAKMAMVRPLRSESIDFKDTNGVANVDLDEGMRRQTLLVEVVSGVSRSTALSYGGNLTTYVSEAMGQLQVTDSRNGRPIGTTYVKVYAKYADGSVRFYKDGYSDARGRFDYASLSAADAKGATRFAILVLSDEQGATLHDVAPPRK</sequence>
<proteinExistence type="predicted"/>
<evidence type="ECO:0000313" key="3">
    <source>
        <dbReference type="Proteomes" id="UP000317977"/>
    </source>
</evidence>
<dbReference type="OrthoDB" id="173865at2"/>
<dbReference type="Proteomes" id="UP000317977">
    <property type="component" value="Unassembled WGS sequence"/>
</dbReference>
<evidence type="ECO:0000313" key="2">
    <source>
        <dbReference type="EMBL" id="TWU57970.1"/>
    </source>
</evidence>
<comment type="caution">
    <text evidence="2">The sequence shown here is derived from an EMBL/GenBank/DDBJ whole genome shotgun (WGS) entry which is preliminary data.</text>
</comment>
<dbReference type="EMBL" id="SJPX01000001">
    <property type="protein sequence ID" value="TWU57970.1"/>
    <property type="molecule type" value="Genomic_DNA"/>
</dbReference>
<organism evidence="2 3">
    <name type="scientific">Rubripirellula reticaptiva</name>
    <dbReference type="NCBI Taxonomy" id="2528013"/>
    <lineage>
        <taxon>Bacteria</taxon>
        <taxon>Pseudomonadati</taxon>
        <taxon>Planctomycetota</taxon>
        <taxon>Planctomycetia</taxon>
        <taxon>Pirellulales</taxon>
        <taxon>Pirellulaceae</taxon>
        <taxon>Rubripirellula</taxon>
    </lineage>
</organism>
<protein>
    <submittedName>
        <fullName evidence="2">Uncharacterized protein</fullName>
    </submittedName>
</protein>
<dbReference type="RefSeq" id="WP_146532772.1">
    <property type="nucleotide sequence ID" value="NZ_SJPX01000001.1"/>
</dbReference>
<evidence type="ECO:0000256" key="1">
    <source>
        <dbReference type="SAM" id="MobiDB-lite"/>
    </source>
</evidence>
<accession>A0A5C6FBL5</accession>
<feature type="region of interest" description="Disordered" evidence="1">
    <location>
        <begin position="1029"/>
        <end position="1060"/>
    </location>
</feature>
<keyword evidence="3" id="KW-1185">Reference proteome</keyword>
<gene>
    <name evidence="2" type="ORF">Poly59_08790</name>
</gene>
<name>A0A5C6FBL5_9BACT</name>